<dbReference type="InterPro" id="IPR015413">
    <property type="entry name" value="Methionyl/Leucyl_tRNA_Synth"/>
</dbReference>
<dbReference type="Gene3D" id="1.10.730.10">
    <property type="entry name" value="Isoleucyl-tRNA Synthetase, Domain 1"/>
    <property type="match status" value="1"/>
</dbReference>
<dbReference type="Pfam" id="PF08264">
    <property type="entry name" value="Anticodon_1"/>
    <property type="match status" value="1"/>
</dbReference>
<dbReference type="CDD" id="cd00814">
    <property type="entry name" value="MetRS_core"/>
    <property type="match status" value="1"/>
</dbReference>
<comment type="similarity">
    <text evidence="12">Belongs to the class-I aminoacyl-tRNA synthetase family.</text>
</comment>
<proteinExistence type="inferred from homology"/>
<evidence type="ECO:0000256" key="8">
    <source>
        <dbReference type="ARBA" id="ARBA00022917"/>
    </source>
</evidence>
<dbReference type="InterPro" id="IPR033911">
    <property type="entry name" value="MetRS_core"/>
</dbReference>
<evidence type="ECO:0000256" key="5">
    <source>
        <dbReference type="ARBA" id="ARBA00022598"/>
    </source>
</evidence>
<evidence type="ECO:0000256" key="9">
    <source>
        <dbReference type="ARBA" id="ARBA00023146"/>
    </source>
</evidence>
<evidence type="ECO:0000256" key="4">
    <source>
        <dbReference type="ARBA" id="ARBA00022490"/>
    </source>
</evidence>
<keyword evidence="9 12" id="KW-0030">Aminoacyl-tRNA synthetase</keyword>
<dbReference type="Proteomes" id="UP000230903">
    <property type="component" value="Unassembled WGS sequence"/>
</dbReference>
<keyword evidence="7 12" id="KW-0067">ATP-binding</keyword>
<keyword evidence="4" id="KW-0963">Cytoplasm</keyword>
<dbReference type="AlphaFoldDB" id="A0A2H0UNK8"/>
<dbReference type="GO" id="GO:0005524">
    <property type="term" value="F:ATP binding"/>
    <property type="evidence" value="ECO:0007669"/>
    <property type="project" value="UniProtKB-KW"/>
</dbReference>
<dbReference type="SUPFAM" id="SSF47323">
    <property type="entry name" value="Anticodon-binding domain of a subclass of class I aminoacyl-tRNA synthetases"/>
    <property type="match status" value="1"/>
</dbReference>
<reference evidence="16" key="1">
    <citation type="submission" date="2017-09" db="EMBL/GenBank/DDBJ databases">
        <title>Depth-based differentiation of microbial function through sediment-hosted aquifers and enrichment of novel symbionts in the deep terrestrial subsurface.</title>
        <authorList>
            <person name="Probst A.J."/>
            <person name="Ladd B."/>
            <person name="Jarett J.K."/>
            <person name="Geller-Mcgrath D.E."/>
            <person name="Sieber C.M.K."/>
            <person name="Emerson J.B."/>
            <person name="Anantharaman K."/>
            <person name="Thomas B.C."/>
            <person name="Malmstrom R."/>
            <person name="Stieglmeier M."/>
            <person name="Klingl A."/>
            <person name="Woyke T."/>
            <person name="Ryan C.M."/>
            <person name="Banfield J.F."/>
        </authorList>
    </citation>
    <scope>NUCLEOTIDE SEQUENCE [LARGE SCALE GENOMIC DNA]</scope>
</reference>
<dbReference type="PANTHER" id="PTHR43326">
    <property type="entry name" value="METHIONYL-TRNA SYNTHETASE"/>
    <property type="match status" value="1"/>
</dbReference>
<comment type="caution">
    <text evidence="15">The sequence shown here is derived from an EMBL/GenBank/DDBJ whole genome shotgun (WGS) entry which is preliminary data.</text>
</comment>
<evidence type="ECO:0000256" key="6">
    <source>
        <dbReference type="ARBA" id="ARBA00022741"/>
    </source>
</evidence>
<dbReference type="PRINTS" id="PR01041">
    <property type="entry name" value="TRNASYNTHMET"/>
</dbReference>
<accession>A0A2H0UNK8</accession>
<dbReference type="PANTHER" id="PTHR43326:SF1">
    <property type="entry name" value="METHIONINE--TRNA LIGASE, MITOCHONDRIAL"/>
    <property type="match status" value="1"/>
</dbReference>
<evidence type="ECO:0000259" key="13">
    <source>
        <dbReference type="Pfam" id="PF08264"/>
    </source>
</evidence>
<protein>
    <recommendedName>
        <fullName evidence="3">Methionine--tRNA ligase</fullName>
        <ecNumber evidence="2">6.1.1.10</ecNumber>
    </recommendedName>
    <alternativeName>
        <fullName evidence="10">Methionyl-tRNA synthetase</fullName>
    </alternativeName>
</protein>
<sequence length="478" mass="54446">MKFYITAAIPYVNAKPHLGHALEFIQGDVFARYHRQKGDETFYLTGADENSLKNVQAAEKLGASTQSLCDTNTDAFLALIDSANIQLDNFQRSSSAKHHASSQDLWRRCQASDDIYKKTYKGLYCVGCEVFYTSDELDEKGECFEHPGKPLDVVEEENYFFRLSKYQEQLIKLIETDEYKITPETKKNEALGFLRQGLEDISISRSKERAKGWGVPVPEDEEQFMYVWFDALNVYRSGAPDYWPAQMHLIGKGILRFHAIYWPAILLSANLPLPKELLVHGYITINNQKMSKTLGNVIDPMELIEKYGTDPVRYYLLREIPTDADGDFSEDKFIARFNADLANGIGNFASRVLTLAEKLTLITQAPTAQVKEKIQETKKTVQEKIESRKLHDALANIWELISFGDGYINQHAPWKMETDSEEQTEVLSNCVHILLETTRLLTPFLPDTAEALHKNIKSDPEGNIAQVKKPSTPLFQRL</sequence>
<name>A0A2H0UNK8_9BACT</name>
<evidence type="ECO:0000256" key="7">
    <source>
        <dbReference type="ARBA" id="ARBA00022840"/>
    </source>
</evidence>
<feature type="domain" description="Methionyl/Valyl/Leucyl/Isoleucyl-tRNA synthetase anticodon-binding" evidence="13">
    <location>
        <begin position="372"/>
        <end position="456"/>
    </location>
</feature>
<evidence type="ECO:0000256" key="2">
    <source>
        <dbReference type="ARBA" id="ARBA00012838"/>
    </source>
</evidence>
<dbReference type="Gene3D" id="2.170.220.10">
    <property type="match status" value="1"/>
</dbReference>
<evidence type="ECO:0000256" key="12">
    <source>
        <dbReference type="RuleBase" id="RU363039"/>
    </source>
</evidence>
<evidence type="ECO:0000256" key="1">
    <source>
        <dbReference type="ARBA" id="ARBA00003314"/>
    </source>
</evidence>
<dbReference type="InterPro" id="IPR009080">
    <property type="entry name" value="tRNAsynth_Ia_anticodon-bd"/>
</dbReference>
<comment type="function">
    <text evidence="1">Is required not only for elongation of protein synthesis but also for the initiation of all mRNA translation through initiator tRNA(fMet) aminoacylation.</text>
</comment>
<keyword evidence="8 12" id="KW-0648">Protein biosynthesis</keyword>
<dbReference type="NCBIfam" id="TIGR00398">
    <property type="entry name" value="metG"/>
    <property type="match status" value="1"/>
</dbReference>
<dbReference type="InterPro" id="IPR013155">
    <property type="entry name" value="M/V/L/I-tRNA-synth_anticd-bd"/>
</dbReference>
<dbReference type="EC" id="6.1.1.10" evidence="2"/>
<dbReference type="PROSITE" id="PS00178">
    <property type="entry name" value="AA_TRNA_LIGASE_I"/>
    <property type="match status" value="1"/>
</dbReference>
<keyword evidence="6 12" id="KW-0547">Nucleotide-binding</keyword>
<evidence type="ECO:0000313" key="15">
    <source>
        <dbReference type="EMBL" id="PIR87961.1"/>
    </source>
</evidence>
<dbReference type="FunFam" id="2.170.220.10:FF:000001">
    <property type="entry name" value="methionine--tRNA ligase, mitochondrial"/>
    <property type="match status" value="1"/>
</dbReference>
<evidence type="ECO:0000313" key="16">
    <source>
        <dbReference type="Proteomes" id="UP000230903"/>
    </source>
</evidence>
<dbReference type="GO" id="GO:0004825">
    <property type="term" value="F:methionine-tRNA ligase activity"/>
    <property type="evidence" value="ECO:0007669"/>
    <property type="project" value="UniProtKB-EC"/>
</dbReference>
<organism evidence="15 16">
    <name type="scientific">Candidatus Harrisonbacteria bacterium CG10_big_fil_rev_8_21_14_0_10_45_28</name>
    <dbReference type="NCBI Taxonomy" id="1974586"/>
    <lineage>
        <taxon>Bacteria</taxon>
        <taxon>Candidatus Harrisoniibacteriota</taxon>
    </lineage>
</organism>
<dbReference type="InterPro" id="IPR001412">
    <property type="entry name" value="aa-tRNA-synth_I_CS"/>
</dbReference>
<evidence type="ECO:0000259" key="14">
    <source>
        <dbReference type="Pfam" id="PF09334"/>
    </source>
</evidence>
<evidence type="ECO:0000256" key="11">
    <source>
        <dbReference type="ARBA" id="ARBA00047364"/>
    </source>
</evidence>
<evidence type="ECO:0000256" key="10">
    <source>
        <dbReference type="ARBA" id="ARBA00030904"/>
    </source>
</evidence>
<dbReference type="Gene3D" id="3.40.50.620">
    <property type="entry name" value="HUPs"/>
    <property type="match status" value="1"/>
</dbReference>
<dbReference type="InterPro" id="IPR014758">
    <property type="entry name" value="Met-tRNA_synth"/>
</dbReference>
<comment type="catalytic activity">
    <reaction evidence="11">
        <text>tRNA(Met) + L-methionine + ATP = L-methionyl-tRNA(Met) + AMP + diphosphate</text>
        <dbReference type="Rhea" id="RHEA:13481"/>
        <dbReference type="Rhea" id="RHEA-COMP:9667"/>
        <dbReference type="Rhea" id="RHEA-COMP:9698"/>
        <dbReference type="ChEBI" id="CHEBI:30616"/>
        <dbReference type="ChEBI" id="CHEBI:33019"/>
        <dbReference type="ChEBI" id="CHEBI:57844"/>
        <dbReference type="ChEBI" id="CHEBI:78442"/>
        <dbReference type="ChEBI" id="CHEBI:78530"/>
        <dbReference type="ChEBI" id="CHEBI:456215"/>
        <dbReference type="EC" id="6.1.1.10"/>
    </reaction>
</comment>
<keyword evidence="5 12" id="KW-0436">Ligase</keyword>
<dbReference type="GO" id="GO:0006431">
    <property type="term" value="P:methionyl-tRNA aminoacylation"/>
    <property type="evidence" value="ECO:0007669"/>
    <property type="project" value="InterPro"/>
</dbReference>
<dbReference type="EMBL" id="PFBC01000029">
    <property type="protein sequence ID" value="PIR87961.1"/>
    <property type="molecule type" value="Genomic_DNA"/>
</dbReference>
<dbReference type="SUPFAM" id="SSF52374">
    <property type="entry name" value="Nucleotidylyl transferase"/>
    <property type="match status" value="1"/>
</dbReference>
<evidence type="ECO:0000256" key="3">
    <source>
        <dbReference type="ARBA" id="ARBA00018753"/>
    </source>
</evidence>
<dbReference type="Pfam" id="PF09334">
    <property type="entry name" value="tRNA-synt_1g"/>
    <property type="match status" value="1"/>
</dbReference>
<gene>
    <name evidence="15" type="ORF">COU10_01830</name>
</gene>
<dbReference type="InterPro" id="IPR023457">
    <property type="entry name" value="Met-tRNA_synth_2"/>
</dbReference>
<dbReference type="InterPro" id="IPR014729">
    <property type="entry name" value="Rossmann-like_a/b/a_fold"/>
</dbReference>
<feature type="domain" description="Methionyl/Leucyl tRNA synthetase" evidence="14">
    <location>
        <begin position="4"/>
        <end position="353"/>
    </location>
</feature>